<dbReference type="GeneID" id="20802742"/>
<organism evidence="2">
    <name type="scientific">Aphanomyces astaci</name>
    <name type="common">Crayfish plague agent</name>
    <dbReference type="NCBI Taxonomy" id="112090"/>
    <lineage>
        <taxon>Eukaryota</taxon>
        <taxon>Sar</taxon>
        <taxon>Stramenopiles</taxon>
        <taxon>Oomycota</taxon>
        <taxon>Saprolegniomycetes</taxon>
        <taxon>Saprolegniales</taxon>
        <taxon>Verrucalvaceae</taxon>
        <taxon>Aphanomyces</taxon>
    </lineage>
</organism>
<keyword evidence="1" id="KW-0472">Membrane</keyword>
<dbReference type="EMBL" id="KI913114">
    <property type="protein sequence ID" value="ETV89477.1"/>
    <property type="molecule type" value="Genomic_DNA"/>
</dbReference>
<dbReference type="OrthoDB" id="63729at2759"/>
<sequence>MLQENLLEAAARDEGEVFQAKEEAYRRGKAPSRWSDDTWDNVSRVAFISINFIATMLSSSLVCSWITDGIGALRQRRDSQQFSIDAAIMSFNTYGVVYSMCMDDAIRDSLMQVAQQWKAEQDKFKYALKTSEAAMNTLTLYTSECKDELRRVQATFQASKGNLQCTTDAELAELETLNNAWSIRQPAIESWLFLELQQSNSTRNSSPAAEDQVETNIENHKARIVQSLNATNLAIQRVVASGSTEVNLRLSWVQQIATSLQDSLTFPSAATGQPIQMNQALKSTQESIRGIRTMWTALEPALEMSGAKQVSPMSMLGEADANLVQLIQVELSLSGKLHELQESVNDTQVNIQQWQEAVMAYTTDTSATLDALAGAVLNQSKGDLYAYSNWTIRTALLQQQQRLIGPVFPNLEMANLTNSSSTANDFLPKSHGLDIQLEGMAFALPVDLIGRVVLAIFLGIAVWRKSYVNVPQLDNQGITTIRTKADWVDVFRCRHNVCSIIYSLSTINLMPLLWTMLIMSVCFGATFGFLIPINRTHTMVCTNHANGGKSSGGLGGLLVSLVAKQFQSNGDLQAIEGFGQLQSIHDRTCTSYELQMDKMNIAAHANASALLDDYSDLHAVVKQFRQCLLPLTTTNGSNASTIAACGLKPEVLRGMSAVSNWTCPRSNLTLASIKAPCVTTLTQDFKDTEGKVHGCGLERLILESVVMWWVWLILFGTLNFMRGILMEAVAITLWRALSGGRMPFVGFVGGDGTVLDQCQLSYRFERQLDEYLWLRKYYGVCAGLVFGCGMIIVVATLGSLP</sequence>
<accession>W4HC15</accession>
<feature type="transmembrane region" description="Helical" evidence="1">
    <location>
        <begin position="512"/>
        <end position="531"/>
    </location>
</feature>
<dbReference type="RefSeq" id="XP_009821877.1">
    <property type="nucleotide sequence ID" value="XM_009823575.1"/>
</dbReference>
<evidence type="ECO:0000313" key="2">
    <source>
        <dbReference type="EMBL" id="ETV89477.1"/>
    </source>
</evidence>
<feature type="transmembrane region" description="Helical" evidence="1">
    <location>
        <begin position="708"/>
        <end position="734"/>
    </location>
</feature>
<protein>
    <submittedName>
        <fullName evidence="2">Uncharacterized protein</fullName>
    </submittedName>
</protein>
<dbReference type="AlphaFoldDB" id="W4HC15"/>
<proteinExistence type="predicted"/>
<keyword evidence="1" id="KW-1133">Transmembrane helix</keyword>
<keyword evidence="1" id="KW-0812">Transmembrane</keyword>
<feature type="transmembrane region" description="Helical" evidence="1">
    <location>
        <begin position="777"/>
        <end position="800"/>
    </location>
</feature>
<dbReference type="VEuPathDB" id="FungiDB:H257_00746"/>
<name>W4HC15_APHAT</name>
<evidence type="ECO:0000256" key="1">
    <source>
        <dbReference type="SAM" id="Phobius"/>
    </source>
</evidence>
<feature type="transmembrane region" description="Helical" evidence="1">
    <location>
        <begin position="439"/>
        <end position="463"/>
    </location>
</feature>
<reference evidence="2" key="1">
    <citation type="submission" date="2013-12" db="EMBL/GenBank/DDBJ databases">
        <title>The Genome Sequence of Aphanomyces astaci APO3.</title>
        <authorList>
            <consortium name="The Broad Institute Genomics Platform"/>
            <person name="Russ C."/>
            <person name="Tyler B."/>
            <person name="van West P."/>
            <person name="Dieguez-Uribeondo J."/>
            <person name="Young S.K."/>
            <person name="Zeng Q."/>
            <person name="Gargeya S."/>
            <person name="Fitzgerald M."/>
            <person name="Abouelleil A."/>
            <person name="Alvarado L."/>
            <person name="Chapman S.B."/>
            <person name="Gainer-Dewar J."/>
            <person name="Goldberg J."/>
            <person name="Griggs A."/>
            <person name="Gujja S."/>
            <person name="Hansen M."/>
            <person name="Howarth C."/>
            <person name="Imamovic A."/>
            <person name="Ireland A."/>
            <person name="Larimer J."/>
            <person name="McCowan C."/>
            <person name="Murphy C."/>
            <person name="Pearson M."/>
            <person name="Poon T.W."/>
            <person name="Priest M."/>
            <person name="Roberts A."/>
            <person name="Saif S."/>
            <person name="Shea T."/>
            <person name="Sykes S."/>
            <person name="Wortman J."/>
            <person name="Nusbaum C."/>
            <person name="Birren B."/>
        </authorList>
    </citation>
    <scope>NUCLEOTIDE SEQUENCE [LARGE SCALE GENOMIC DNA]</scope>
    <source>
        <strain evidence="2">APO3</strain>
    </source>
</reference>
<gene>
    <name evidence="2" type="ORF">H257_00746</name>
</gene>